<proteinExistence type="predicted"/>
<organism evidence="2 3">
    <name type="scientific">Saccharothrix longispora</name>
    <dbReference type="NCBI Taxonomy" id="33920"/>
    <lineage>
        <taxon>Bacteria</taxon>
        <taxon>Bacillati</taxon>
        <taxon>Actinomycetota</taxon>
        <taxon>Actinomycetes</taxon>
        <taxon>Pseudonocardiales</taxon>
        <taxon>Pseudonocardiaceae</taxon>
        <taxon>Saccharothrix</taxon>
    </lineage>
</organism>
<evidence type="ECO:0000256" key="1">
    <source>
        <dbReference type="SAM" id="MobiDB-lite"/>
    </source>
</evidence>
<protein>
    <submittedName>
        <fullName evidence="2">Uncharacterized protein</fullName>
    </submittedName>
</protein>
<reference evidence="2 3" key="1">
    <citation type="submission" date="2023-07" db="EMBL/GenBank/DDBJ databases">
        <title>Sequencing the genomes of 1000 actinobacteria strains.</title>
        <authorList>
            <person name="Klenk H.-P."/>
        </authorList>
    </citation>
    <scope>NUCLEOTIDE SEQUENCE [LARGE SCALE GENOMIC DNA]</scope>
    <source>
        <strain evidence="2 3">DSM 43749</strain>
    </source>
</reference>
<evidence type="ECO:0000313" key="3">
    <source>
        <dbReference type="Proteomes" id="UP001268819"/>
    </source>
</evidence>
<dbReference type="RefSeq" id="WP_310306212.1">
    <property type="nucleotide sequence ID" value="NZ_BAAAXB010000001.1"/>
</dbReference>
<name>A0ABU1PS50_9PSEU</name>
<feature type="region of interest" description="Disordered" evidence="1">
    <location>
        <begin position="26"/>
        <end position="46"/>
    </location>
</feature>
<accession>A0ABU1PS50</accession>
<evidence type="ECO:0000313" key="2">
    <source>
        <dbReference type="EMBL" id="MDR6593468.1"/>
    </source>
</evidence>
<comment type="caution">
    <text evidence="2">The sequence shown here is derived from an EMBL/GenBank/DDBJ whole genome shotgun (WGS) entry which is preliminary data.</text>
</comment>
<dbReference type="Proteomes" id="UP001268819">
    <property type="component" value="Unassembled WGS sequence"/>
</dbReference>
<gene>
    <name evidence="2" type="ORF">J2S66_001852</name>
</gene>
<sequence length="79" mass="8667">MSALLLASPVDVEELPARLRWEAAKTLRNAPEAPATPADPDEAPTDRWWMADNGLIDARPDDEFRAGAVPQVTPVLRHP</sequence>
<keyword evidence="3" id="KW-1185">Reference proteome</keyword>
<dbReference type="EMBL" id="JAVDSG010000001">
    <property type="protein sequence ID" value="MDR6593468.1"/>
    <property type="molecule type" value="Genomic_DNA"/>
</dbReference>